<reference evidence="1 2" key="1">
    <citation type="journal article" date="2023" name="Microbiol. Spectr.">
        <title>Symbiosis of Carpenter Bees with Uncharacterized Lactic Acid Bacteria Showing NAD Auxotrophy.</title>
        <authorList>
            <person name="Kawasaki S."/>
            <person name="Ozawa K."/>
            <person name="Mori T."/>
            <person name="Yamamoto A."/>
            <person name="Ito M."/>
            <person name="Ohkuma M."/>
            <person name="Sakamoto M."/>
            <person name="Matsutani M."/>
        </authorList>
    </citation>
    <scope>NUCLEOTIDE SEQUENCE [LARGE SCALE GENOMIC DNA]</scope>
    <source>
        <strain evidence="1 2">Kim37-2</strain>
    </source>
</reference>
<evidence type="ECO:0000313" key="2">
    <source>
        <dbReference type="Proteomes" id="UP001321766"/>
    </source>
</evidence>
<dbReference type="EMBL" id="AP026798">
    <property type="protein sequence ID" value="BDR53633.1"/>
    <property type="molecule type" value="Genomic_DNA"/>
</dbReference>
<dbReference type="Proteomes" id="UP001321766">
    <property type="component" value="Chromosome"/>
</dbReference>
<protein>
    <submittedName>
        <fullName evidence="1">Uncharacterized protein</fullName>
    </submittedName>
</protein>
<gene>
    <name evidence="1" type="ORF">KIM372_15400</name>
</gene>
<evidence type="ECO:0000313" key="1">
    <source>
        <dbReference type="EMBL" id="BDR53633.1"/>
    </source>
</evidence>
<proteinExistence type="predicted"/>
<accession>A0ABN6SDJ3</accession>
<name>A0ABN6SDJ3_9BIFI</name>
<organism evidence="1 2">
    <name type="scientific">Bombiscardovia nodaiensis</name>
    <dbReference type="NCBI Taxonomy" id="2932181"/>
    <lineage>
        <taxon>Bacteria</taxon>
        <taxon>Bacillati</taxon>
        <taxon>Actinomycetota</taxon>
        <taxon>Actinomycetes</taxon>
        <taxon>Bifidobacteriales</taxon>
        <taxon>Bifidobacteriaceae</taxon>
        <taxon>Bombiscardovia</taxon>
    </lineage>
</organism>
<keyword evidence="2" id="KW-1185">Reference proteome</keyword>
<sequence length="76" mass="8624">MFLPVYPHAASDTDSLRELNLSGTTQLLAEHCPRDTALHQLPSIYQKKARYIASVHVRFYVQFGGCMRPDTATRKC</sequence>